<dbReference type="PANTHER" id="PTHR30600">
    <property type="entry name" value="CYTOCHROME C PEROXIDASE-RELATED"/>
    <property type="match status" value="1"/>
</dbReference>
<dbReference type="Pfam" id="PF03150">
    <property type="entry name" value="CCP_MauG"/>
    <property type="match status" value="1"/>
</dbReference>
<comment type="caution">
    <text evidence="8">The sequence shown here is derived from an EMBL/GenBank/DDBJ whole genome shotgun (WGS) entry which is preliminary data.</text>
</comment>
<dbReference type="RefSeq" id="WP_207333791.1">
    <property type="nucleotide sequence ID" value="NZ_JAFMYU010000002.1"/>
</dbReference>
<dbReference type="GO" id="GO:0009055">
    <property type="term" value="F:electron transfer activity"/>
    <property type="evidence" value="ECO:0007669"/>
    <property type="project" value="InterPro"/>
</dbReference>
<dbReference type="Gene3D" id="1.10.760.10">
    <property type="entry name" value="Cytochrome c-like domain"/>
    <property type="match status" value="3"/>
</dbReference>
<proteinExistence type="predicted"/>
<dbReference type="InterPro" id="IPR009056">
    <property type="entry name" value="Cyt_c-like_dom"/>
</dbReference>
<dbReference type="GO" id="GO:0030313">
    <property type="term" value="C:cell envelope"/>
    <property type="evidence" value="ECO:0007669"/>
    <property type="project" value="UniProtKB-SubCell"/>
</dbReference>
<evidence type="ECO:0000256" key="2">
    <source>
        <dbReference type="ARBA" id="ARBA00022617"/>
    </source>
</evidence>
<dbReference type="PROSITE" id="PS51007">
    <property type="entry name" value="CYTC"/>
    <property type="match status" value="1"/>
</dbReference>
<keyword evidence="2 6" id="KW-0349">Heme</keyword>
<dbReference type="EMBL" id="JAFMYU010000002">
    <property type="protein sequence ID" value="MBO0929819.1"/>
    <property type="molecule type" value="Genomic_DNA"/>
</dbReference>
<evidence type="ECO:0000313" key="9">
    <source>
        <dbReference type="Proteomes" id="UP000664795"/>
    </source>
</evidence>
<gene>
    <name evidence="8" type="ORF">J2I48_02390</name>
</gene>
<sequence>MFTLLVNTCIHYVLLLAFCLAPVLLTAQPASKIDAVELGRMLFFDPVLSGNYKRSCASCHRPQKAFTDQRVTARAYAFAQNLAINTPTLLGAARQRTFFHDGRAGSLALVIQSVLTNPTELNSSYAQLTARLSSSRTYRTWFEQVYSQKPSEQTINKALIAYLNQLASSGNRAVESPPVATNAAAQLFADAGCGTCHPAPTYRDGKRHEVAPGRWVRTPGLRYLPLTPPYLADGTAPTLEAVLTSPFHARQRLVNVANQKRLVLFLNSLPADTTGLASAMPSALPDIPGAPTRRVGGSY</sequence>
<keyword evidence="4" id="KW-0560">Oxidoreductase</keyword>
<dbReference type="Proteomes" id="UP000664795">
    <property type="component" value="Unassembled WGS sequence"/>
</dbReference>
<keyword evidence="5 6" id="KW-0408">Iron</keyword>
<dbReference type="GO" id="GO:0020037">
    <property type="term" value="F:heme binding"/>
    <property type="evidence" value="ECO:0007669"/>
    <property type="project" value="InterPro"/>
</dbReference>
<dbReference type="InterPro" id="IPR004852">
    <property type="entry name" value="Di-haem_cyt_c_peroxidsae"/>
</dbReference>
<dbReference type="GO" id="GO:0046872">
    <property type="term" value="F:metal ion binding"/>
    <property type="evidence" value="ECO:0007669"/>
    <property type="project" value="UniProtKB-KW"/>
</dbReference>
<evidence type="ECO:0000256" key="3">
    <source>
        <dbReference type="ARBA" id="ARBA00022723"/>
    </source>
</evidence>
<protein>
    <recommendedName>
        <fullName evidence="7">Cytochrome c domain-containing protein</fullName>
    </recommendedName>
</protein>
<dbReference type="InterPro" id="IPR051395">
    <property type="entry name" value="Cytochrome_c_Peroxidase/MauG"/>
</dbReference>
<keyword evidence="3 6" id="KW-0479">Metal-binding</keyword>
<evidence type="ECO:0000313" key="8">
    <source>
        <dbReference type="EMBL" id="MBO0929819.1"/>
    </source>
</evidence>
<evidence type="ECO:0000256" key="1">
    <source>
        <dbReference type="ARBA" id="ARBA00004196"/>
    </source>
</evidence>
<dbReference type="InterPro" id="IPR036909">
    <property type="entry name" value="Cyt_c-like_dom_sf"/>
</dbReference>
<evidence type="ECO:0000256" key="4">
    <source>
        <dbReference type="ARBA" id="ARBA00023002"/>
    </source>
</evidence>
<organism evidence="8 9">
    <name type="scientific">Fibrella aquatilis</name>
    <dbReference type="NCBI Taxonomy" id="2817059"/>
    <lineage>
        <taxon>Bacteria</taxon>
        <taxon>Pseudomonadati</taxon>
        <taxon>Bacteroidota</taxon>
        <taxon>Cytophagia</taxon>
        <taxon>Cytophagales</taxon>
        <taxon>Spirosomataceae</taxon>
        <taxon>Fibrella</taxon>
    </lineage>
</organism>
<dbReference type="GO" id="GO:0004130">
    <property type="term" value="F:cytochrome-c peroxidase activity"/>
    <property type="evidence" value="ECO:0007669"/>
    <property type="project" value="TreeGrafter"/>
</dbReference>
<evidence type="ECO:0000259" key="7">
    <source>
        <dbReference type="PROSITE" id="PS51007"/>
    </source>
</evidence>
<name>A0A939G3A2_9BACT</name>
<comment type="subcellular location">
    <subcellularLocation>
        <location evidence="1">Cell envelope</location>
    </subcellularLocation>
</comment>
<keyword evidence="9" id="KW-1185">Reference proteome</keyword>
<reference evidence="8 9" key="1">
    <citation type="submission" date="2021-03" db="EMBL/GenBank/DDBJ databases">
        <title>Fibrella sp. HMF5036 genome sequencing and assembly.</title>
        <authorList>
            <person name="Kang H."/>
            <person name="Kim H."/>
            <person name="Bae S."/>
            <person name="Joh K."/>
        </authorList>
    </citation>
    <scope>NUCLEOTIDE SEQUENCE [LARGE SCALE GENOMIC DNA]</scope>
    <source>
        <strain evidence="8 9">HMF5036</strain>
    </source>
</reference>
<evidence type="ECO:0000256" key="5">
    <source>
        <dbReference type="ARBA" id="ARBA00023004"/>
    </source>
</evidence>
<dbReference type="SUPFAM" id="SSF46626">
    <property type="entry name" value="Cytochrome c"/>
    <property type="match status" value="2"/>
</dbReference>
<accession>A0A939G3A2</accession>
<dbReference type="AlphaFoldDB" id="A0A939G3A2"/>
<feature type="domain" description="Cytochrome c" evidence="7">
    <location>
        <begin position="34"/>
        <end position="167"/>
    </location>
</feature>
<evidence type="ECO:0000256" key="6">
    <source>
        <dbReference type="PROSITE-ProRule" id="PRU00433"/>
    </source>
</evidence>